<feature type="region of interest" description="Disordered" evidence="9">
    <location>
        <begin position="1231"/>
        <end position="1337"/>
    </location>
</feature>
<evidence type="ECO:0000256" key="6">
    <source>
        <dbReference type="ARBA" id="ARBA00067004"/>
    </source>
</evidence>
<dbReference type="Proteomes" id="UP001165121">
    <property type="component" value="Unassembled WGS sequence"/>
</dbReference>
<dbReference type="PANTHER" id="PTHR43400">
    <property type="entry name" value="FUMARATE REDUCTASE"/>
    <property type="match status" value="1"/>
</dbReference>
<feature type="compositionally biased region" description="Polar residues" evidence="9">
    <location>
        <begin position="1142"/>
        <end position="1152"/>
    </location>
</feature>
<feature type="region of interest" description="Disordered" evidence="9">
    <location>
        <begin position="544"/>
        <end position="696"/>
    </location>
</feature>
<evidence type="ECO:0000256" key="9">
    <source>
        <dbReference type="SAM" id="MobiDB-lite"/>
    </source>
</evidence>
<comment type="cofactor">
    <cofactor evidence="1">
        <name>FAD</name>
        <dbReference type="ChEBI" id="CHEBI:57692"/>
    </cofactor>
</comment>
<keyword evidence="3" id="KW-0274">FAD</keyword>
<dbReference type="PANTHER" id="PTHR43400:SF7">
    <property type="entry name" value="FAD-DEPENDENT OXIDOREDUCTASE 2 FAD BINDING DOMAIN-CONTAINING PROTEIN"/>
    <property type="match status" value="1"/>
</dbReference>
<accession>A0A9W7D509</accession>
<dbReference type="EC" id="1.3.1.6" evidence="6"/>
<comment type="caution">
    <text evidence="11">The sequence shown here is derived from an EMBL/GenBank/DDBJ whole genome shotgun (WGS) entry which is preliminary data.</text>
</comment>
<evidence type="ECO:0000259" key="10">
    <source>
        <dbReference type="Pfam" id="PF00890"/>
    </source>
</evidence>
<evidence type="ECO:0000313" key="12">
    <source>
        <dbReference type="Proteomes" id="UP001165121"/>
    </source>
</evidence>
<dbReference type="InterPro" id="IPR050315">
    <property type="entry name" value="FAD-oxidoreductase_2"/>
</dbReference>
<organism evidence="11 12">
    <name type="scientific">Phytophthora fragariaefolia</name>
    <dbReference type="NCBI Taxonomy" id="1490495"/>
    <lineage>
        <taxon>Eukaryota</taxon>
        <taxon>Sar</taxon>
        <taxon>Stramenopiles</taxon>
        <taxon>Oomycota</taxon>
        <taxon>Peronosporomycetes</taxon>
        <taxon>Peronosporales</taxon>
        <taxon>Peronosporaceae</taxon>
        <taxon>Phytophthora</taxon>
    </lineage>
</organism>
<reference evidence="11" key="1">
    <citation type="submission" date="2023-04" db="EMBL/GenBank/DDBJ databases">
        <title>Phytophthora fragariaefolia NBRC 109709.</title>
        <authorList>
            <person name="Ichikawa N."/>
            <person name="Sato H."/>
            <person name="Tonouchi N."/>
        </authorList>
    </citation>
    <scope>NUCLEOTIDE SEQUENCE</scope>
    <source>
        <strain evidence="11">NBRC 109709</strain>
    </source>
</reference>
<keyword evidence="4" id="KW-0560">Oxidoreductase</keyword>
<dbReference type="Pfam" id="PF00890">
    <property type="entry name" value="FAD_binding_2"/>
    <property type="match status" value="1"/>
</dbReference>
<comment type="catalytic activity">
    <reaction evidence="5">
        <text>succinate + NAD(+) = fumarate + NADH + H(+)</text>
        <dbReference type="Rhea" id="RHEA:18281"/>
        <dbReference type="ChEBI" id="CHEBI:15378"/>
        <dbReference type="ChEBI" id="CHEBI:29806"/>
        <dbReference type="ChEBI" id="CHEBI:30031"/>
        <dbReference type="ChEBI" id="CHEBI:57540"/>
        <dbReference type="ChEBI" id="CHEBI:57945"/>
        <dbReference type="EC" id="1.3.1.6"/>
    </reaction>
</comment>
<feature type="compositionally biased region" description="Low complexity" evidence="9">
    <location>
        <begin position="1123"/>
        <end position="1136"/>
    </location>
</feature>
<evidence type="ECO:0000256" key="8">
    <source>
        <dbReference type="SAM" id="Coils"/>
    </source>
</evidence>
<feature type="region of interest" description="Disordered" evidence="9">
    <location>
        <begin position="1057"/>
        <end position="1079"/>
    </location>
</feature>
<dbReference type="EMBL" id="BSXT01004666">
    <property type="protein sequence ID" value="GMF58491.1"/>
    <property type="molecule type" value="Genomic_DNA"/>
</dbReference>
<dbReference type="GO" id="GO:0016156">
    <property type="term" value="F:fumarate reductase (NADH) activity"/>
    <property type="evidence" value="ECO:0007669"/>
    <property type="project" value="UniProtKB-EC"/>
</dbReference>
<keyword evidence="12" id="KW-1185">Reference proteome</keyword>
<evidence type="ECO:0000256" key="2">
    <source>
        <dbReference type="ARBA" id="ARBA00022630"/>
    </source>
</evidence>
<keyword evidence="2" id="KW-0285">Flavoprotein</keyword>
<dbReference type="FunFam" id="3.90.700.10:FF:000007">
    <property type="entry name" value="NADH-dependent fumarate reductase"/>
    <property type="match status" value="1"/>
</dbReference>
<dbReference type="SUPFAM" id="SSF56425">
    <property type="entry name" value="Succinate dehydrogenase/fumarate reductase flavoprotein, catalytic domain"/>
    <property type="match status" value="1"/>
</dbReference>
<evidence type="ECO:0000313" key="11">
    <source>
        <dbReference type="EMBL" id="GMF58491.1"/>
    </source>
</evidence>
<feature type="domain" description="FAD-dependent oxidoreductase 2 FAD-binding" evidence="10">
    <location>
        <begin position="99"/>
        <end position="479"/>
    </location>
</feature>
<gene>
    <name evidence="11" type="ORF">Pfra01_002513300</name>
</gene>
<dbReference type="InterPro" id="IPR027477">
    <property type="entry name" value="Succ_DH/fumarate_Rdtase_cat_sf"/>
</dbReference>
<feature type="compositionally biased region" description="Polar residues" evidence="9">
    <location>
        <begin position="1272"/>
        <end position="1288"/>
    </location>
</feature>
<evidence type="ECO:0000256" key="4">
    <source>
        <dbReference type="ARBA" id="ARBA00023002"/>
    </source>
</evidence>
<protein>
    <recommendedName>
        <fullName evidence="6">fumarate reductase (NADH)</fullName>
        <ecNumber evidence="6">1.3.1.6</ecNumber>
    </recommendedName>
    <alternativeName>
        <fullName evidence="7">NADH-dependent fumarate reductase</fullName>
    </alternativeName>
</protein>
<feature type="compositionally biased region" description="Polar residues" evidence="9">
    <location>
        <begin position="1326"/>
        <end position="1337"/>
    </location>
</feature>
<feature type="compositionally biased region" description="Basic and acidic residues" evidence="9">
    <location>
        <begin position="1057"/>
        <end position="1076"/>
    </location>
</feature>
<dbReference type="InterPro" id="IPR003953">
    <property type="entry name" value="FAD-dep_OxRdtase_2_FAD-bd"/>
</dbReference>
<feature type="compositionally biased region" description="Polar residues" evidence="9">
    <location>
        <begin position="1233"/>
        <end position="1242"/>
    </location>
</feature>
<feature type="coiled-coil region" evidence="8">
    <location>
        <begin position="892"/>
        <end position="1057"/>
    </location>
</feature>
<evidence type="ECO:0000256" key="5">
    <source>
        <dbReference type="ARBA" id="ARBA00050832"/>
    </source>
</evidence>
<keyword evidence="8" id="KW-0175">Coiled coil</keyword>
<feature type="region of interest" description="Disordered" evidence="9">
    <location>
        <begin position="1106"/>
        <end position="1178"/>
    </location>
</feature>
<feature type="region of interest" description="Disordered" evidence="9">
    <location>
        <begin position="792"/>
        <end position="836"/>
    </location>
</feature>
<name>A0A9W7D509_9STRA</name>
<dbReference type="Gene3D" id="3.90.700.10">
    <property type="entry name" value="Succinate dehydrogenase/fumarate reductase flavoprotein, catalytic domain"/>
    <property type="match status" value="1"/>
</dbReference>
<dbReference type="OrthoDB" id="10252157at2759"/>
<dbReference type="SUPFAM" id="SSF51905">
    <property type="entry name" value="FAD/NAD(P)-binding domain"/>
    <property type="match status" value="1"/>
</dbReference>
<dbReference type="Gene3D" id="3.50.50.60">
    <property type="entry name" value="FAD/NAD(P)-binding domain"/>
    <property type="match status" value="1"/>
</dbReference>
<feature type="compositionally biased region" description="Polar residues" evidence="9">
    <location>
        <begin position="605"/>
        <end position="617"/>
    </location>
</feature>
<dbReference type="InterPro" id="IPR036188">
    <property type="entry name" value="FAD/NAD-bd_sf"/>
</dbReference>
<evidence type="ECO:0000256" key="1">
    <source>
        <dbReference type="ARBA" id="ARBA00001974"/>
    </source>
</evidence>
<evidence type="ECO:0000256" key="7">
    <source>
        <dbReference type="ARBA" id="ARBA00077246"/>
    </source>
</evidence>
<proteinExistence type="predicted"/>
<feature type="compositionally biased region" description="Basic residues" evidence="9">
    <location>
        <begin position="583"/>
        <end position="596"/>
    </location>
</feature>
<sequence>MLTSTWRLRCRVPPLARLCSARGAARAAQPQPRVLSVPVPTAHHGRQRPGLVNVSEPAAVRGHGEARGPHDHRSRTRRCVAKEKLAVGAGKLTQWGAWTAGLTASLEAANLDPSLKILLVEKEKKVGGNSAKASSGINAALDAADEPLFTQDTLKSGGGLAVEKITPGAKEFLEGYNVDLSVLSQLGGHSAKRTHRNKSGPNIGFAIISTLQKEIATRSNIEILTGATAKKLLLADDTQSPPTVTGVELKLADEQTLSVFSKAVILTTGGFSASHTMLKRFAPGMEVYPTTNGVWAQGEGVLMSEAIGVDLTLMDKVQLHPTGFINPKDREAGTRFLAPEAIRGSGALLLNKNGKRFVDELTTRDKASAAMLAQPGQEAYMLLFEDGAKAMASELPFYKHMGIVTMTESVADAAKFCSFADPQSLLKELNDYAEIAAGAKEDPFGKKTFPYPIQRIPSIDTPIQIAAMEVAPTVHYTMGDVLLEGDIAGVIVLAREAINVQSALLRSFDCHLNRFLAFVETSPDVGFRRVFIAGMDSTAVCSRNARDSESWSSSEGEEQVIEISSHSRILISPRRSWSEKSQRSRRRSTDKKKSSRTRQDAIGSPHSQQSCRSTQVKSLVKGYWPGSPRKIASDNQPRTSNNHADTWKSGDSSEDSSSGHESDELSSVSSSSLEDVEAPVRRRISRMKHPARVEKVSKSTYKSLNDSMQSLDSPTTPGKEMEELKATLKKLARHDDSDENPILQKPPDISSATALHEYLTAATALGGINVVAAAEQTHPTQSPELMKTRQASFHPPRQSPFMLTGSSKARSKSMHKPTDEFNVNRAPPTNGTQGNPVKAEYERLSFNKKLFSTPPPPFGGPGKYAPGLAFPTPADRNANTGSGGIGGGAQGSRAVLSALKALQDKIGRLEEERENLKEELADAKISARKRKAELTSSEKKFSYELGQMKDSARAAYDALRCDREELKLQLVKSEERRKATQIELQHFQELTKTFSAKADDLQAQLQISESHRTRLKAEMKESESEHKRIVSELQKELTQVQQECQVAVERNELLEDQFQRESNNHTASRERLKDSEQTVASISQLNEKLVAKVMEATEAASQAMKKNKKLQQQIRPSTLLRPTAASRASAAAATEAQAKRVGSSTASQSNTGLVPARTAKKKKTITGATASAMKKPKKTKAVNNMTLLREANLGKEIPFLLGNSVQPSFSLIGNAQDALRRSDTTYMMPTLLSEGSTVTPRSTRSHLSSKTHQQPIKSSHNAGPSDEEDTENAQQQPSPTAGESTTAALVSPTPTPKASARGHRRSTKHEPPAINVSAASPKSYVSPMQVSQKSFAI</sequence>
<feature type="compositionally biased region" description="Polar residues" evidence="9">
    <location>
        <begin position="633"/>
        <end position="644"/>
    </location>
</feature>
<feature type="compositionally biased region" description="Polar residues" evidence="9">
    <location>
        <begin position="1250"/>
        <end position="1262"/>
    </location>
</feature>
<feature type="compositionally biased region" description="Basic residues" evidence="9">
    <location>
        <begin position="681"/>
        <end position="690"/>
    </location>
</feature>
<evidence type="ECO:0000256" key="3">
    <source>
        <dbReference type="ARBA" id="ARBA00022827"/>
    </source>
</evidence>